<sequence>MQRAKKNKQKQKQRSDKHNRKEEILRNYLIMPGSNKFLVRNSA</sequence>
<dbReference type="AlphaFoldDB" id="A0A0A9CA52"/>
<evidence type="ECO:0000256" key="1">
    <source>
        <dbReference type="SAM" id="MobiDB-lite"/>
    </source>
</evidence>
<accession>A0A0A9CA52</accession>
<proteinExistence type="predicted"/>
<feature type="region of interest" description="Disordered" evidence="1">
    <location>
        <begin position="1"/>
        <end position="24"/>
    </location>
</feature>
<name>A0A0A9CA52_ARUDO</name>
<evidence type="ECO:0000313" key="2">
    <source>
        <dbReference type="EMBL" id="JAD72451.1"/>
    </source>
</evidence>
<feature type="compositionally biased region" description="Basic and acidic residues" evidence="1">
    <location>
        <begin position="13"/>
        <end position="24"/>
    </location>
</feature>
<feature type="compositionally biased region" description="Basic residues" evidence="1">
    <location>
        <begin position="1"/>
        <end position="12"/>
    </location>
</feature>
<organism evidence="2">
    <name type="scientific">Arundo donax</name>
    <name type="common">Giant reed</name>
    <name type="synonym">Donax arundinaceus</name>
    <dbReference type="NCBI Taxonomy" id="35708"/>
    <lineage>
        <taxon>Eukaryota</taxon>
        <taxon>Viridiplantae</taxon>
        <taxon>Streptophyta</taxon>
        <taxon>Embryophyta</taxon>
        <taxon>Tracheophyta</taxon>
        <taxon>Spermatophyta</taxon>
        <taxon>Magnoliopsida</taxon>
        <taxon>Liliopsida</taxon>
        <taxon>Poales</taxon>
        <taxon>Poaceae</taxon>
        <taxon>PACMAD clade</taxon>
        <taxon>Arundinoideae</taxon>
        <taxon>Arundineae</taxon>
        <taxon>Arundo</taxon>
    </lineage>
</organism>
<dbReference type="EMBL" id="GBRH01225444">
    <property type="protein sequence ID" value="JAD72451.1"/>
    <property type="molecule type" value="Transcribed_RNA"/>
</dbReference>
<reference evidence="2" key="2">
    <citation type="journal article" date="2015" name="Data Brief">
        <title>Shoot transcriptome of the giant reed, Arundo donax.</title>
        <authorList>
            <person name="Barrero R.A."/>
            <person name="Guerrero F.D."/>
            <person name="Moolhuijzen P."/>
            <person name="Goolsby J.A."/>
            <person name="Tidwell J."/>
            <person name="Bellgard S.E."/>
            <person name="Bellgard M.I."/>
        </authorList>
    </citation>
    <scope>NUCLEOTIDE SEQUENCE</scope>
    <source>
        <tissue evidence="2">Shoot tissue taken approximately 20 cm above the soil surface</tissue>
    </source>
</reference>
<reference evidence="2" key="1">
    <citation type="submission" date="2014-09" db="EMBL/GenBank/DDBJ databases">
        <authorList>
            <person name="Magalhaes I.L.F."/>
            <person name="Oliveira U."/>
            <person name="Santos F.R."/>
            <person name="Vidigal T.H.D.A."/>
            <person name="Brescovit A.D."/>
            <person name="Santos A.J."/>
        </authorList>
    </citation>
    <scope>NUCLEOTIDE SEQUENCE</scope>
    <source>
        <tissue evidence="2">Shoot tissue taken approximately 20 cm above the soil surface</tissue>
    </source>
</reference>
<protein>
    <submittedName>
        <fullName evidence="2">Uncharacterized protein</fullName>
    </submittedName>
</protein>